<keyword evidence="6 8" id="KW-1133">Transmembrane helix</keyword>
<accession>A0A929MQ04</accession>
<dbReference type="GO" id="GO:0016887">
    <property type="term" value="F:ATP hydrolysis activity"/>
    <property type="evidence" value="ECO:0007669"/>
    <property type="project" value="InterPro"/>
</dbReference>
<dbReference type="SUPFAM" id="SSF90123">
    <property type="entry name" value="ABC transporter transmembrane region"/>
    <property type="match status" value="1"/>
</dbReference>
<gene>
    <name evidence="11" type="ORF">HXK00_07310</name>
</gene>
<evidence type="ECO:0000256" key="6">
    <source>
        <dbReference type="ARBA" id="ARBA00022989"/>
    </source>
</evidence>
<dbReference type="InterPro" id="IPR003593">
    <property type="entry name" value="AAA+_ATPase"/>
</dbReference>
<feature type="domain" description="ABC transmembrane type-1" evidence="10">
    <location>
        <begin position="1"/>
        <end position="65"/>
    </location>
</feature>
<dbReference type="Proteomes" id="UP000757900">
    <property type="component" value="Unassembled WGS sequence"/>
</dbReference>
<dbReference type="PANTHER" id="PTHR43394:SF1">
    <property type="entry name" value="ATP-BINDING CASSETTE SUB-FAMILY B MEMBER 10, MITOCHONDRIAL"/>
    <property type="match status" value="1"/>
</dbReference>
<feature type="transmembrane region" description="Helical" evidence="8">
    <location>
        <begin position="12"/>
        <end position="30"/>
    </location>
</feature>
<dbReference type="PROSITE" id="PS50893">
    <property type="entry name" value="ABC_TRANSPORTER_2"/>
    <property type="match status" value="1"/>
</dbReference>
<dbReference type="GO" id="GO:0015421">
    <property type="term" value="F:ABC-type oligopeptide transporter activity"/>
    <property type="evidence" value="ECO:0007669"/>
    <property type="project" value="TreeGrafter"/>
</dbReference>
<dbReference type="InterPro" id="IPR011527">
    <property type="entry name" value="ABC1_TM_dom"/>
</dbReference>
<dbReference type="SUPFAM" id="SSF52540">
    <property type="entry name" value="P-loop containing nucleoside triphosphate hydrolases"/>
    <property type="match status" value="1"/>
</dbReference>
<reference evidence="11" key="1">
    <citation type="submission" date="2020-04" db="EMBL/GenBank/DDBJ databases">
        <title>Deep metagenomics examines the oral microbiome during advanced dental caries in children, revealing novel taxa and co-occurrences with host molecules.</title>
        <authorList>
            <person name="Baker J.L."/>
            <person name="Morton J.T."/>
            <person name="Dinis M."/>
            <person name="Alvarez R."/>
            <person name="Tran N.C."/>
            <person name="Knight R."/>
            <person name="Edlund A."/>
        </authorList>
    </citation>
    <scope>NUCLEOTIDE SEQUENCE</scope>
    <source>
        <strain evidence="11">JCVI_23_bin.16</strain>
    </source>
</reference>
<evidence type="ECO:0000256" key="4">
    <source>
        <dbReference type="ARBA" id="ARBA00022741"/>
    </source>
</evidence>
<evidence type="ECO:0000313" key="11">
    <source>
        <dbReference type="EMBL" id="MBF0935428.1"/>
    </source>
</evidence>
<dbReference type="FunFam" id="3.40.50.300:FF:000287">
    <property type="entry name" value="Multidrug ABC transporter ATP-binding protein"/>
    <property type="match status" value="1"/>
</dbReference>
<keyword evidence="5 11" id="KW-0067">ATP-binding</keyword>
<proteinExistence type="predicted"/>
<dbReference type="Pfam" id="PF00005">
    <property type="entry name" value="ABC_tran"/>
    <property type="match status" value="1"/>
</dbReference>
<dbReference type="GO" id="GO:0005886">
    <property type="term" value="C:plasma membrane"/>
    <property type="evidence" value="ECO:0007669"/>
    <property type="project" value="UniProtKB-SubCell"/>
</dbReference>
<dbReference type="InterPro" id="IPR027417">
    <property type="entry name" value="P-loop_NTPase"/>
</dbReference>
<dbReference type="EMBL" id="JABZFV010000229">
    <property type="protein sequence ID" value="MBF0935428.1"/>
    <property type="molecule type" value="Genomic_DNA"/>
</dbReference>
<keyword evidence="4" id="KW-0547">Nucleotide-binding</keyword>
<keyword evidence="2" id="KW-0813">Transport</keyword>
<dbReference type="InterPro" id="IPR036640">
    <property type="entry name" value="ABC1_TM_sf"/>
</dbReference>
<dbReference type="PANTHER" id="PTHR43394">
    <property type="entry name" value="ATP-DEPENDENT PERMEASE MDL1, MITOCHONDRIAL"/>
    <property type="match status" value="1"/>
</dbReference>
<dbReference type="AlphaFoldDB" id="A0A929MQ04"/>
<dbReference type="InterPro" id="IPR003439">
    <property type="entry name" value="ABC_transporter-like_ATP-bd"/>
</dbReference>
<evidence type="ECO:0000259" key="9">
    <source>
        <dbReference type="PROSITE" id="PS50893"/>
    </source>
</evidence>
<dbReference type="SMART" id="SM00382">
    <property type="entry name" value="AAA"/>
    <property type="match status" value="1"/>
</dbReference>
<evidence type="ECO:0000256" key="8">
    <source>
        <dbReference type="SAM" id="Phobius"/>
    </source>
</evidence>
<evidence type="ECO:0000259" key="10">
    <source>
        <dbReference type="PROSITE" id="PS50929"/>
    </source>
</evidence>
<evidence type="ECO:0000256" key="7">
    <source>
        <dbReference type="ARBA" id="ARBA00023136"/>
    </source>
</evidence>
<evidence type="ECO:0000256" key="5">
    <source>
        <dbReference type="ARBA" id="ARBA00022840"/>
    </source>
</evidence>
<evidence type="ECO:0000256" key="2">
    <source>
        <dbReference type="ARBA" id="ARBA00022448"/>
    </source>
</evidence>
<evidence type="ECO:0000313" key="12">
    <source>
        <dbReference type="Proteomes" id="UP000757900"/>
    </source>
</evidence>
<keyword evidence="3 8" id="KW-0812">Transmembrane</keyword>
<dbReference type="PROSITE" id="PS50929">
    <property type="entry name" value="ABC_TM1F"/>
    <property type="match status" value="1"/>
</dbReference>
<dbReference type="Gene3D" id="1.20.1560.10">
    <property type="entry name" value="ABC transporter type 1, transmembrane domain"/>
    <property type="match status" value="1"/>
</dbReference>
<evidence type="ECO:0000256" key="3">
    <source>
        <dbReference type="ARBA" id="ARBA00022692"/>
    </source>
</evidence>
<dbReference type="InterPro" id="IPR017871">
    <property type="entry name" value="ABC_transporter-like_CS"/>
</dbReference>
<sequence>QTMAASSAFNYVLMRIITLIALVSGAYFTLKGELTTGQLVGFVLLANTFVKPIESINIMIETYPKGFVGFKRFRQELAKPVAVQDLPGAQPAPHFQGQIDYRNVELAYEEGRPVISQLNLSIAPGESVALVGPSGAGKSSMVNLLPRFYDVTSGQVLIDGKDIREYTLSSLRQQIGIVQQDVFLFDGTIRENVLYGRLDASQAEVEEAIRAAKLDQVIEQLPDGLDTAIGERGVRLSGGQKQRLSIARIFLKNPSILILDEATSALDTQTEQYIQQSFDQLTKGRTSLIIAHRLATIQHVDRIVVVTEAGVVESGSHQELLALDGHYAALYRAQFA</sequence>
<dbReference type="Gene3D" id="3.40.50.300">
    <property type="entry name" value="P-loop containing nucleotide triphosphate hydrolases"/>
    <property type="match status" value="1"/>
</dbReference>
<feature type="non-terminal residue" evidence="11">
    <location>
        <position position="1"/>
    </location>
</feature>
<dbReference type="PROSITE" id="PS00211">
    <property type="entry name" value="ABC_TRANSPORTER_1"/>
    <property type="match status" value="1"/>
</dbReference>
<feature type="domain" description="ABC transporter" evidence="9">
    <location>
        <begin position="99"/>
        <end position="333"/>
    </location>
</feature>
<dbReference type="InterPro" id="IPR039421">
    <property type="entry name" value="Type_1_exporter"/>
</dbReference>
<organism evidence="11 12">
    <name type="scientific">Abiotrophia defectiva</name>
    <name type="common">Streptococcus defectivus</name>
    <dbReference type="NCBI Taxonomy" id="46125"/>
    <lineage>
        <taxon>Bacteria</taxon>
        <taxon>Bacillati</taxon>
        <taxon>Bacillota</taxon>
        <taxon>Bacilli</taxon>
        <taxon>Lactobacillales</taxon>
        <taxon>Aerococcaceae</taxon>
        <taxon>Abiotrophia</taxon>
    </lineage>
</organism>
<dbReference type="GO" id="GO:0005524">
    <property type="term" value="F:ATP binding"/>
    <property type="evidence" value="ECO:0007669"/>
    <property type="project" value="UniProtKB-KW"/>
</dbReference>
<protein>
    <submittedName>
        <fullName evidence="11">ABC transporter ATP-binding protein</fullName>
    </submittedName>
</protein>
<comment type="subcellular location">
    <subcellularLocation>
        <location evidence="1">Cell membrane</location>
        <topology evidence="1">Multi-pass membrane protein</topology>
    </subcellularLocation>
</comment>
<comment type="caution">
    <text evidence="11">The sequence shown here is derived from an EMBL/GenBank/DDBJ whole genome shotgun (WGS) entry which is preliminary data.</text>
</comment>
<keyword evidence="7 8" id="KW-0472">Membrane</keyword>
<name>A0A929MQ04_ABIDE</name>
<evidence type="ECO:0000256" key="1">
    <source>
        <dbReference type="ARBA" id="ARBA00004651"/>
    </source>
</evidence>